<evidence type="ECO:0000313" key="2">
    <source>
        <dbReference type="EMBL" id="MDU0355333.1"/>
    </source>
</evidence>
<dbReference type="PANTHER" id="PTHR21600">
    <property type="entry name" value="MITOCHONDRIAL RNA PSEUDOURIDINE SYNTHASE"/>
    <property type="match status" value="1"/>
</dbReference>
<dbReference type="Pfam" id="PF00849">
    <property type="entry name" value="PseudoU_synth_2"/>
    <property type="match status" value="1"/>
</dbReference>
<gene>
    <name evidence="2" type="ORF">RS130_16740</name>
</gene>
<keyword evidence="2" id="KW-0413">Isomerase</keyword>
<sequence length="261" mass="29699">MAEFWWGASPKSEIKKHKQYYPACTGKCEPILQHMLDGIALDDNPLLKNYAAGKSLEIVYQDDDLVVVNKPAEFLSVPGKAVTDSVYQRVKQQFPHATGPLIVHRLDMSTSGLMVLALNSHSNKVLQKQFIRREVEKEYVAIVEGLIEADNGEITLPLRSDIFDRPKQQVCFDQGKPAKTTWQVKQRFPQLNRTKVSLRPHTGRTHQLRVHCAHASGLNMPIVGDDLYGMRDHRLHLHAQRISFVHPTTLETLIIEKYGDF</sequence>
<dbReference type="PROSITE" id="PS01129">
    <property type="entry name" value="PSI_RLU"/>
    <property type="match status" value="1"/>
</dbReference>
<accession>A0ABU3SZ88</accession>
<proteinExistence type="predicted"/>
<name>A0ABU3SZ88_9ALTE</name>
<dbReference type="InterPro" id="IPR050188">
    <property type="entry name" value="RluA_PseudoU_synthase"/>
</dbReference>
<protein>
    <submittedName>
        <fullName evidence="2">RluA family pseudouridine synthase</fullName>
        <ecNumber evidence="2">5.4.99.-</ecNumber>
    </submittedName>
</protein>
<dbReference type="EMBL" id="JAWDIO010000002">
    <property type="protein sequence ID" value="MDU0355333.1"/>
    <property type="molecule type" value="Genomic_DNA"/>
</dbReference>
<evidence type="ECO:0000259" key="1">
    <source>
        <dbReference type="Pfam" id="PF00849"/>
    </source>
</evidence>
<dbReference type="GO" id="GO:0016853">
    <property type="term" value="F:isomerase activity"/>
    <property type="evidence" value="ECO:0007669"/>
    <property type="project" value="UniProtKB-KW"/>
</dbReference>
<dbReference type="CDD" id="cd02869">
    <property type="entry name" value="PseudoU_synth_RluA_like"/>
    <property type="match status" value="1"/>
</dbReference>
<dbReference type="InterPro" id="IPR006224">
    <property type="entry name" value="PsdUridine_synth_RluA-like_CS"/>
</dbReference>
<feature type="domain" description="Pseudouridine synthase RsuA/RluA-like" evidence="1">
    <location>
        <begin position="64"/>
        <end position="214"/>
    </location>
</feature>
<comment type="caution">
    <text evidence="2">The sequence shown here is derived from an EMBL/GenBank/DDBJ whole genome shotgun (WGS) entry which is preliminary data.</text>
</comment>
<reference evidence="2 3" key="1">
    <citation type="submission" date="2023-10" db="EMBL/GenBank/DDBJ databases">
        <title>Glaciecola aquimarina strain GGW-M5 nov., isolated from a coastal seawater.</title>
        <authorList>
            <person name="Bayburt H."/>
            <person name="Kim J.M."/>
            <person name="Choi B.J."/>
            <person name="Jeon C.O."/>
        </authorList>
    </citation>
    <scope>NUCLEOTIDE SEQUENCE [LARGE SCALE GENOMIC DNA]</scope>
    <source>
        <strain evidence="2 3">KCTC 32108</strain>
    </source>
</reference>
<evidence type="ECO:0000313" key="3">
    <source>
        <dbReference type="Proteomes" id="UP001247805"/>
    </source>
</evidence>
<dbReference type="Proteomes" id="UP001247805">
    <property type="component" value="Unassembled WGS sequence"/>
</dbReference>
<dbReference type="SUPFAM" id="SSF55120">
    <property type="entry name" value="Pseudouridine synthase"/>
    <property type="match status" value="1"/>
</dbReference>
<organism evidence="2 3">
    <name type="scientific">Paraglaciecola aquimarina</name>
    <dbReference type="NCBI Taxonomy" id="1235557"/>
    <lineage>
        <taxon>Bacteria</taxon>
        <taxon>Pseudomonadati</taxon>
        <taxon>Pseudomonadota</taxon>
        <taxon>Gammaproteobacteria</taxon>
        <taxon>Alteromonadales</taxon>
        <taxon>Alteromonadaceae</taxon>
        <taxon>Paraglaciecola</taxon>
    </lineage>
</organism>
<dbReference type="Gene3D" id="3.30.2350.10">
    <property type="entry name" value="Pseudouridine synthase"/>
    <property type="match status" value="1"/>
</dbReference>
<keyword evidence="3" id="KW-1185">Reference proteome</keyword>
<dbReference type="EC" id="5.4.99.-" evidence="2"/>
<dbReference type="InterPro" id="IPR020103">
    <property type="entry name" value="PsdUridine_synth_cat_dom_sf"/>
</dbReference>
<dbReference type="PANTHER" id="PTHR21600:SF89">
    <property type="entry name" value="RIBOSOMAL LARGE SUBUNIT PSEUDOURIDINE SYNTHASE A"/>
    <property type="match status" value="1"/>
</dbReference>
<dbReference type="InterPro" id="IPR006145">
    <property type="entry name" value="PsdUridine_synth_RsuA/RluA"/>
</dbReference>